<dbReference type="AlphaFoldDB" id="A0A3P7M6U9"/>
<accession>A0A3P7M6U9</accession>
<feature type="compositionally biased region" description="Basic and acidic residues" evidence="1">
    <location>
        <begin position="88"/>
        <end position="97"/>
    </location>
</feature>
<proteinExistence type="predicted"/>
<feature type="compositionally biased region" description="Polar residues" evidence="1">
    <location>
        <begin position="63"/>
        <end position="77"/>
    </location>
</feature>
<name>A0A3P7M6U9_DIBLA</name>
<evidence type="ECO:0000313" key="3">
    <source>
        <dbReference type="Proteomes" id="UP000281553"/>
    </source>
</evidence>
<evidence type="ECO:0000256" key="1">
    <source>
        <dbReference type="SAM" id="MobiDB-lite"/>
    </source>
</evidence>
<dbReference type="OrthoDB" id="10035553at2759"/>
<gene>
    <name evidence="2" type="ORF">DILT_LOCUS13076</name>
</gene>
<keyword evidence="3" id="KW-1185">Reference proteome</keyword>
<sequence length="179" mass="19933">MYNFPVVFLNSFRILQEQAIRRQQNDYIRQLQNYYDNLLAKHALAEVTIDQLRFVSKVGNASENDTLSRRSGSQSALSDAIPASNDALRPRPPENHFKAATASDSLRRPQHAKSSSFSFLPPGSLPVASSGVQAGLTRSGLRIDAESQDAASRQNNFPRRFMSKPRRPQVLSASSDQML</sequence>
<feature type="region of interest" description="Disordered" evidence="1">
    <location>
        <begin position="143"/>
        <end position="179"/>
    </location>
</feature>
<feature type="region of interest" description="Disordered" evidence="1">
    <location>
        <begin position="63"/>
        <end position="120"/>
    </location>
</feature>
<evidence type="ECO:0000313" key="2">
    <source>
        <dbReference type="EMBL" id="VDN18018.1"/>
    </source>
</evidence>
<protein>
    <submittedName>
        <fullName evidence="2">Uncharacterized protein</fullName>
    </submittedName>
</protein>
<reference evidence="2 3" key="1">
    <citation type="submission" date="2018-11" db="EMBL/GenBank/DDBJ databases">
        <authorList>
            <consortium name="Pathogen Informatics"/>
        </authorList>
    </citation>
    <scope>NUCLEOTIDE SEQUENCE [LARGE SCALE GENOMIC DNA]</scope>
</reference>
<dbReference type="Proteomes" id="UP000281553">
    <property type="component" value="Unassembled WGS sequence"/>
</dbReference>
<organism evidence="2 3">
    <name type="scientific">Dibothriocephalus latus</name>
    <name type="common">Fish tapeworm</name>
    <name type="synonym">Diphyllobothrium latum</name>
    <dbReference type="NCBI Taxonomy" id="60516"/>
    <lineage>
        <taxon>Eukaryota</taxon>
        <taxon>Metazoa</taxon>
        <taxon>Spiralia</taxon>
        <taxon>Lophotrochozoa</taxon>
        <taxon>Platyhelminthes</taxon>
        <taxon>Cestoda</taxon>
        <taxon>Eucestoda</taxon>
        <taxon>Diphyllobothriidea</taxon>
        <taxon>Diphyllobothriidae</taxon>
        <taxon>Dibothriocephalus</taxon>
    </lineage>
</organism>
<dbReference type="EMBL" id="UYRU01068773">
    <property type="protein sequence ID" value="VDN18018.1"/>
    <property type="molecule type" value="Genomic_DNA"/>
</dbReference>